<dbReference type="RefSeq" id="WP_133360137.1">
    <property type="nucleotide sequence ID" value="NZ_SMUV01000067.1"/>
</dbReference>
<sequence length="60" mass="6733">MCLTTDALVLFLNLTNPDLIAAEAGRITVHATERDAVWVLTDDDLWCTMAPQIDRLARFD</sequence>
<accession>A0A4R5V2Z0</accession>
<organism evidence="1 2">
    <name type="scientific">Antarcticimicrobium luteum</name>
    <dbReference type="NCBI Taxonomy" id="2547397"/>
    <lineage>
        <taxon>Bacteria</taxon>
        <taxon>Pseudomonadati</taxon>
        <taxon>Pseudomonadota</taxon>
        <taxon>Alphaproteobacteria</taxon>
        <taxon>Rhodobacterales</taxon>
        <taxon>Paracoccaceae</taxon>
        <taxon>Antarcticimicrobium</taxon>
    </lineage>
</organism>
<dbReference type="OrthoDB" id="7874733at2"/>
<reference evidence="1 2" key="1">
    <citation type="submission" date="2019-03" db="EMBL/GenBank/DDBJ databases">
        <title>Ruegeria lutea sp. nov., a novel strain, isolated from marine sediment, the Masan Bay, South Korea.</title>
        <authorList>
            <person name="Kim J."/>
            <person name="Kim D.-Y."/>
            <person name="Lee S.-S."/>
        </authorList>
    </citation>
    <scope>NUCLEOTIDE SEQUENCE [LARGE SCALE GENOMIC DNA]</scope>
    <source>
        <strain evidence="1 2">318-1</strain>
    </source>
</reference>
<dbReference type="AlphaFoldDB" id="A0A4R5V2Z0"/>
<protein>
    <submittedName>
        <fullName evidence="1">Uncharacterized protein</fullName>
    </submittedName>
</protein>
<name>A0A4R5V2Z0_9RHOB</name>
<gene>
    <name evidence="1" type="ORF">E1832_12695</name>
</gene>
<proteinExistence type="predicted"/>
<keyword evidence="2" id="KW-1185">Reference proteome</keyword>
<dbReference type="Proteomes" id="UP000295301">
    <property type="component" value="Unassembled WGS sequence"/>
</dbReference>
<evidence type="ECO:0000313" key="1">
    <source>
        <dbReference type="EMBL" id="TDK46238.1"/>
    </source>
</evidence>
<evidence type="ECO:0000313" key="2">
    <source>
        <dbReference type="Proteomes" id="UP000295301"/>
    </source>
</evidence>
<dbReference type="EMBL" id="SMUV01000067">
    <property type="protein sequence ID" value="TDK46238.1"/>
    <property type="molecule type" value="Genomic_DNA"/>
</dbReference>
<comment type="caution">
    <text evidence="1">The sequence shown here is derived from an EMBL/GenBank/DDBJ whole genome shotgun (WGS) entry which is preliminary data.</text>
</comment>